<name>A0A498Q5W9_9MYCO</name>
<dbReference type="SMART" id="SM00563">
    <property type="entry name" value="PlsC"/>
    <property type="match status" value="1"/>
</dbReference>
<dbReference type="PANTHER" id="PTHR22753:SF14">
    <property type="entry name" value="MONOACYLGLYCEROL_DIACYLGLYCEROL O-ACYLTRANSFERASE"/>
    <property type="match status" value="1"/>
</dbReference>
<evidence type="ECO:0000259" key="1">
    <source>
        <dbReference type="SMART" id="SM00563"/>
    </source>
</evidence>
<dbReference type="InterPro" id="IPR016676">
    <property type="entry name" value="P_lipid/glycerol_AcTrfase_prd"/>
</dbReference>
<protein>
    <recommendedName>
        <fullName evidence="1">Phospholipid/glycerol acyltransferase domain-containing protein</fullName>
    </recommendedName>
</protein>
<proteinExistence type="predicted"/>
<dbReference type="RefSeq" id="WP_122443535.1">
    <property type="nucleotide sequence ID" value="NZ_UPHP01000090.1"/>
</dbReference>
<dbReference type="Pfam" id="PF01553">
    <property type="entry name" value="Acyltransferase"/>
    <property type="match status" value="1"/>
</dbReference>
<keyword evidence="3" id="KW-1185">Reference proteome</keyword>
<dbReference type="AlphaFoldDB" id="A0A498Q5W9"/>
<dbReference type="InterPro" id="IPR002123">
    <property type="entry name" value="Plipid/glycerol_acylTrfase"/>
</dbReference>
<dbReference type="SUPFAM" id="SSF69593">
    <property type="entry name" value="Glycerol-3-phosphate (1)-acyltransferase"/>
    <property type="match status" value="1"/>
</dbReference>
<dbReference type="EMBL" id="UPHP01000090">
    <property type="protein sequence ID" value="VBA40274.1"/>
    <property type="molecule type" value="Genomic_DNA"/>
</dbReference>
<sequence>MQDNEIAEWDPGLTKREMRLARLIVKRYYRSEVHGLELLPPGGVLVVANHSGGFLPMDEALFAVDYYDRFGYDRPIYTLTHDIMLVGPTAEWLRRMGYIRATPENAAAALRAGAVVVDFPGGDYDAYRPTWSRNTIDFCGRTGYVRTAVDAGVPIVPMVTIGAQENQLFLSRGTWLAHALRLDKLLHSKILPITFGFPFGLSIVLPLNMPLPSKMIIQVLAPIDIAAQFGAHPDVDEVDAHVREVMQKGLDELAAKRRLPIIG</sequence>
<gene>
    <name evidence="2" type="ORF">LAUMK136_03432</name>
</gene>
<dbReference type="Proteomes" id="UP000273307">
    <property type="component" value="Unassembled WGS sequence"/>
</dbReference>
<dbReference type="GO" id="GO:0016746">
    <property type="term" value="F:acyltransferase activity"/>
    <property type="evidence" value="ECO:0007669"/>
    <property type="project" value="InterPro"/>
</dbReference>
<dbReference type="PANTHER" id="PTHR22753">
    <property type="entry name" value="TRANSMEMBRANE PROTEIN 68"/>
    <property type="match status" value="1"/>
</dbReference>
<dbReference type="GO" id="GO:0016020">
    <property type="term" value="C:membrane"/>
    <property type="evidence" value="ECO:0007669"/>
    <property type="project" value="TreeGrafter"/>
</dbReference>
<accession>A0A498Q5W9</accession>
<reference evidence="2 3" key="1">
    <citation type="submission" date="2018-09" db="EMBL/GenBank/DDBJ databases">
        <authorList>
            <person name="Tagini F."/>
        </authorList>
    </citation>
    <scope>NUCLEOTIDE SEQUENCE [LARGE SCALE GENOMIC DNA]</scope>
    <source>
        <strain evidence="2 3">MK136</strain>
    </source>
</reference>
<dbReference type="OrthoDB" id="7056876at2"/>
<dbReference type="PIRSF" id="PIRSF016753">
    <property type="entry name" value="P_lipid/glycerol_ac_tran_prd"/>
    <property type="match status" value="1"/>
</dbReference>
<evidence type="ECO:0000313" key="2">
    <source>
        <dbReference type="EMBL" id="VBA40274.1"/>
    </source>
</evidence>
<organism evidence="2 3">
    <name type="scientific">Mycobacterium attenuatum</name>
    <dbReference type="NCBI Taxonomy" id="2341086"/>
    <lineage>
        <taxon>Bacteria</taxon>
        <taxon>Bacillati</taxon>
        <taxon>Actinomycetota</taxon>
        <taxon>Actinomycetes</taxon>
        <taxon>Mycobacteriales</taxon>
        <taxon>Mycobacteriaceae</taxon>
        <taxon>Mycobacterium</taxon>
    </lineage>
</organism>
<feature type="domain" description="Phospholipid/glycerol acyltransferase" evidence="1">
    <location>
        <begin position="44"/>
        <end position="163"/>
    </location>
</feature>
<evidence type="ECO:0000313" key="3">
    <source>
        <dbReference type="Proteomes" id="UP000273307"/>
    </source>
</evidence>